<keyword evidence="8 9" id="KW-0472">Membrane</keyword>
<evidence type="ECO:0000313" key="11">
    <source>
        <dbReference type="Proteomes" id="UP000295334"/>
    </source>
</evidence>
<evidence type="ECO:0000256" key="7">
    <source>
        <dbReference type="ARBA" id="ARBA00022989"/>
    </source>
</evidence>
<keyword evidence="4" id="KW-0288">FMN</keyword>
<reference evidence="10 11" key="1">
    <citation type="submission" date="2019-03" db="EMBL/GenBank/DDBJ databases">
        <authorList>
            <person name="Kim M.K.M."/>
        </authorList>
    </citation>
    <scope>NUCLEOTIDE SEQUENCE [LARGE SCALE GENOMIC DNA]</scope>
    <source>
        <strain evidence="10 11">17J68-12</strain>
    </source>
</reference>
<keyword evidence="6" id="KW-1278">Translocase</keyword>
<organism evidence="10 11">
    <name type="scientific">Flaviaesturariibacter flavus</name>
    <dbReference type="NCBI Taxonomy" id="2502780"/>
    <lineage>
        <taxon>Bacteria</taxon>
        <taxon>Pseudomonadati</taxon>
        <taxon>Bacteroidota</taxon>
        <taxon>Chitinophagia</taxon>
        <taxon>Chitinophagales</taxon>
        <taxon>Chitinophagaceae</taxon>
        <taxon>Flaviaestuariibacter</taxon>
    </lineage>
</organism>
<feature type="transmembrane region" description="Helical" evidence="9">
    <location>
        <begin position="244"/>
        <end position="263"/>
    </location>
</feature>
<proteinExistence type="predicted"/>
<dbReference type="AlphaFoldDB" id="A0A4V2NVE3"/>
<dbReference type="RefSeq" id="WP_131450119.1">
    <property type="nucleotide sequence ID" value="NZ_SJZI01000047.1"/>
</dbReference>
<evidence type="ECO:0000256" key="3">
    <source>
        <dbReference type="ARBA" id="ARBA00022630"/>
    </source>
</evidence>
<feature type="transmembrane region" description="Helical" evidence="9">
    <location>
        <begin position="66"/>
        <end position="83"/>
    </location>
</feature>
<name>A0A4V2NVE3_9BACT</name>
<comment type="caution">
    <text evidence="10">The sequence shown here is derived from an EMBL/GenBank/DDBJ whole genome shotgun (WGS) entry which is preliminary data.</text>
</comment>
<feature type="transmembrane region" description="Helical" evidence="9">
    <location>
        <begin position="138"/>
        <end position="157"/>
    </location>
</feature>
<dbReference type="Pfam" id="PF03116">
    <property type="entry name" value="NQR2_RnfD_RnfE"/>
    <property type="match status" value="1"/>
</dbReference>
<keyword evidence="1" id="KW-0813">Transport</keyword>
<evidence type="ECO:0000256" key="9">
    <source>
        <dbReference type="SAM" id="Phobius"/>
    </source>
</evidence>
<sequence length="290" mass="32557">MRKRLFLDPRAFQAGFQLFFLCFGLLVLKWDIDGGHLLASVGGCLLFQYAFECMRQARWIPPVREFRHWGFSVLISALSLCLLLRTNGWTTSLLAAALTVASKYLFRYGGRHLFNPSAFGIMATLLLTGNAWLSPGQWGSGALLFLLILTLGTIVVTRVQHLDVSLAFLAGYAGLMAWRQLWVLGWPPDHFVHTLCTGSLLLFTFFMISDPRTAPAHPLARIAWGFGIGALAFYLAAFKWWYNTPLTVLVLAAPLVPLLNRLLPKDRFTWKDSLITFPSFIKPDKHAAQP</sequence>
<feature type="transmembrane region" description="Helical" evidence="9">
    <location>
        <begin position="113"/>
        <end position="132"/>
    </location>
</feature>
<feature type="transmembrane region" description="Helical" evidence="9">
    <location>
        <begin position="164"/>
        <end position="184"/>
    </location>
</feature>
<dbReference type="InterPro" id="IPR004338">
    <property type="entry name" value="NqrB/RnfD"/>
</dbReference>
<dbReference type="PANTHER" id="PTHR30578:SF0">
    <property type="entry name" value="ION-TRANSLOCATING OXIDOREDUCTASE COMPLEX SUBUNIT D"/>
    <property type="match status" value="1"/>
</dbReference>
<feature type="transmembrane region" description="Helical" evidence="9">
    <location>
        <begin position="12"/>
        <end position="30"/>
    </location>
</feature>
<gene>
    <name evidence="10" type="ORF">EPD60_13845</name>
</gene>
<evidence type="ECO:0000256" key="5">
    <source>
        <dbReference type="ARBA" id="ARBA00022692"/>
    </source>
</evidence>
<feature type="transmembrane region" description="Helical" evidence="9">
    <location>
        <begin position="220"/>
        <end position="238"/>
    </location>
</feature>
<evidence type="ECO:0000313" key="10">
    <source>
        <dbReference type="EMBL" id="TCJ13146.1"/>
    </source>
</evidence>
<dbReference type="PANTHER" id="PTHR30578">
    <property type="entry name" value="ELECTRON TRANSPORT COMPLEX PROTEIN RNFD"/>
    <property type="match status" value="1"/>
</dbReference>
<keyword evidence="10" id="KW-0830">Ubiquinone</keyword>
<protein>
    <submittedName>
        <fullName evidence="10">Na+-transporting NADH:ubiquinone oxidoreductase, subunit NqrB</fullName>
    </submittedName>
</protein>
<dbReference type="Proteomes" id="UP000295334">
    <property type="component" value="Unassembled WGS sequence"/>
</dbReference>
<keyword evidence="11" id="KW-1185">Reference proteome</keyword>
<keyword evidence="3" id="KW-0285">Flavoprotein</keyword>
<keyword evidence="7 9" id="KW-1133">Transmembrane helix</keyword>
<keyword evidence="2" id="KW-0597">Phosphoprotein</keyword>
<feature type="transmembrane region" description="Helical" evidence="9">
    <location>
        <begin position="190"/>
        <end position="208"/>
    </location>
</feature>
<feature type="transmembrane region" description="Helical" evidence="9">
    <location>
        <begin position="36"/>
        <end position="54"/>
    </location>
</feature>
<evidence type="ECO:0000256" key="4">
    <source>
        <dbReference type="ARBA" id="ARBA00022643"/>
    </source>
</evidence>
<keyword evidence="5 9" id="KW-0812">Transmembrane</keyword>
<dbReference type="EMBL" id="SJZI01000047">
    <property type="protein sequence ID" value="TCJ13146.1"/>
    <property type="molecule type" value="Genomic_DNA"/>
</dbReference>
<accession>A0A4V2NVE3</accession>
<evidence type="ECO:0000256" key="1">
    <source>
        <dbReference type="ARBA" id="ARBA00022448"/>
    </source>
</evidence>
<dbReference type="OrthoDB" id="260854at2"/>
<dbReference type="GO" id="GO:0055085">
    <property type="term" value="P:transmembrane transport"/>
    <property type="evidence" value="ECO:0007669"/>
    <property type="project" value="InterPro"/>
</dbReference>
<evidence type="ECO:0000256" key="8">
    <source>
        <dbReference type="ARBA" id="ARBA00023136"/>
    </source>
</evidence>
<dbReference type="GO" id="GO:0005886">
    <property type="term" value="C:plasma membrane"/>
    <property type="evidence" value="ECO:0007669"/>
    <property type="project" value="TreeGrafter"/>
</dbReference>
<evidence type="ECO:0000256" key="6">
    <source>
        <dbReference type="ARBA" id="ARBA00022967"/>
    </source>
</evidence>
<evidence type="ECO:0000256" key="2">
    <source>
        <dbReference type="ARBA" id="ARBA00022553"/>
    </source>
</evidence>